<feature type="region of interest" description="Disordered" evidence="1">
    <location>
        <begin position="53"/>
        <end position="73"/>
    </location>
</feature>
<protein>
    <submittedName>
        <fullName evidence="2">Uncharacterized protein</fullName>
    </submittedName>
</protein>
<feature type="compositionally biased region" description="Polar residues" evidence="1">
    <location>
        <begin position="57"/>
        <end position="72"/>
    </location>
</feature>
<dbReference type="AlphaFoldDB" id="A0A8X6UW36"/>
<proteinExistence type="predicted"/>
<accession>A0A8X6UW36</accession>
<dbReference type="EMBL" id="BMAW01040927">
    <property type="protein sequence ID" value="GFU61642.1"/>
    <property type="molecule type" value="Genomic_DNA"/>
</dbReference>
<evidence type="ECO:0000313" key="2">
    <source>
        <dbReference type="EMBL" id="GFU61642.1"/>
    </source>
</evidence>
<dbReference type="OrthoDB" id="6424002at2759"/>
<reference evidence="2" key="1">
    <citation type="submission" date="2020-08" db="EMBL/GenBank/DDBJ databases">
        <title>Multicomponent nature underlies the extraordinary mechanical properties of spider dragline silk.</title>
        <authorList>
            <person name="Kono N."/>
            <person name="Nakamura H."/>
            <person name="Mori M."/>
            <person name="Yoshida Y."/>
            <person name="Ohtoshi R."/>
            <person name="Malay A.D."/>
            <person name="Moran D.A.P."/>
            <person name="Tomita M."/>
            <person name="Numata K."/>
            <person name="Arakawa K."/>
        </authorList>
    </citation>
    <scope>NUCLEOTIDE SEQUENCE</scope>
</reference>
<dbReference type="Proteomes" id="UP000887013">
    <property type="component" value="Unassembled WGS sequence"/>
</dbReference>
<organism evidence="2 3">
    <name type="scientific">Nephila pilipes</name>
    <name type="common">Giant wood spider</name>
    <name type="synonym">Nephila maculata</name>
    <dbReference type="NCBI Taxonomy" id="299642"/>
    <lineage>
        <taxon>Eukaryota</taxon>
        <taxon>Metazoa</taxon>
        <taxon>Ecdysozoa</taxon>
        <taxon>Arthropoda</taxon>
        <taxon>Chelicerata</taxon>
        <taxon>Arachnida</taxon>
        <taxon>Araneae</taxon>
        <taxon>Araneomorphae</taxon>
        <taxon>Entelegynae</taxon>
        <taxon>Araneoidea</taxon>
        <taxon>Nephilidae</taxon>
        <taxon>Nephila</taxon>
    </lineage>
</organism>
<name>A0A8X6UW36_NEPPI</name>
<evidence type="ECO:0000313" key="3">
    <source>
        <dbReference type="Proteomes" id="UP000887013"/>
    </source>
</evidence>
<keyword evidence="3" id="KW-1185">Reference proteome</keyword>
<comment type="caution">
    <text evidence="2">The sequence shown here is derived from an EMBL/GenBank/DDBJ whole genome shotgun (WGS) entry which is preliminary data.</text>
</comment>
<evidence type="ECO:0000256" key="1">
    <source>
        <dbReference type="SAM" id="MobiDB-lite"/>
    </source>
</evidence>
<gene>
    <name evidence="2" type="ORF">NPIL_621931</name>
</gene>
<sequence length="85" mass="9598">MFTGKDGIIHLVKARTASPIQRLYSLEINAVFGDSLFVVKYLDKQETSARAKKIDQTSRITQPTSKPIQTTRLGHEVKTVQRLNL</sequence>